<keyword evidence="12 18" id="KW-0547">Nucleotide-binding</keyword>
<name>A0A926HSB1_9FIRM</name>
<dbReference type="PANTHER" id="PTHR43622:SF7">
    <property type="entry name" value="3-DEHYDROQUINATE SYNTHASE, CHLOROPLASTIC"/>
    <property type="match status" value="1"/>
</dbReference>
<sequence length="354" mass="37607">MTRVTVGTGKSYDVLIGRGLLQDTGKFIRTAVNRCTAAVITDDRVDTLYGDCVCDSLKSAGFRVLRYVFPHGEASKSLSTYADILAFLAQNQVTRSDILIALGGGVTGDLTGFCAASYLRGIRFVQIPTTFLAAVDSSVGGKTGVNLEAGKNLVGAFWQPSLVLCDCDTFATLSPEIFADGAAETIKYGVIADRNLFASLQEDGFTSKLTDTVTRCVQIKSQIVSRDEFDTGERQLLNFGHTVGHAIEKQSQFSISHGHAVAIGMTVVSRAAEAQGLCAGCAAPLEALLKQSGLPTVSPYGLSCLLSGMASDKKRSGNTIQLVVPAELGRCVLRPMPLEQLRDFLSDGFLEKGG</sequence>
<evidence type="ECO:0000256" key="6">
    <source>
        <dbReference type="ARBA" id="ARBA00005412"/>
    </source>
</evidence>
<dbReference type="Pfam" id="PF01761">
    <property type="entry name" value="DHQ_synthase"/>
    <property type="match status" value="1"/>
</dbReference>
<dbReference type="GO" id="GO:0046872">
    <property type="term" value="F:metal ion binding"/>
    <property type="evidence" value="ECO:0007669"/>
    <property type="project" value="UniProtKB-KW"/>
</dbReference>
<dbReference type="GO" id="GO:0009423">
    <property type="term" value="P:chorismate biosynthetic process"/>
    <property type="evidence" value="ECO:0007669"/>
    <property type="project" value="UniProtKB-UniRule"/>
</dbReference>
<feature type="binding site" evidence="18">
    <location>
        <position position="151"/>
    </location>
    <ligand>
        <name>NAD(+)</name>
        <dbReference type="ChEBI" id="CHEBI:57540"/>
    </ligand>
</feature>
<accession>A0A926HSB1</accession>
<feature type="binding site" evidence="18">
    <location>
        <position position="142"/>
    </location>
    <ligand>
        <name>NAD(+)</name>
        <dbReference type="ChEBI" id="CHEBI:57540"/>
    </ligand>
</feature>
<evidence type="ECO:0000256" key="17">
    <source>
        <dbReference type="ARBA" id="ARBA00023285"/>
    </source>
</evidence>
<evidence type="ECO:0000256" key="18">
    <source>
        <dbReference type="HAMAP-Rule" id="MF_00110"/>
    </source>
</evidence>
<dbReference type="FunFam" id="3.40.50.1970:FF:000007">
    <property type="entry name" value="Pentafunctional AROM polypeptide"/>
    <property type="match status" value="1"/>
</dbReference>
<keyword evidence="22" id="KW-1185">Reference proteome</keyword>
<comment type="subcellular location">
    <subcellularLocation>
        <location evidence="4 18">Cytoplasm</location>
    </subcellularLocation>
</comment>
<keyword evidence="10 18" id="KW-0028">Amino-acid biosynthesis</keyword>
<dbReference type="GO" id="GO:0005737">
    <property type="term" value="C:cytoplasm"/>
    <property type="evidence" value="ECO:0007669"/>
    <property type="project" value="UniProtKB-SubCell"/>
</dbReference>
<dbReference type="InterPro" id="IPR030963">
    <property type="entry name" value="DHQ_synth_fam"/>
</dbReference>
<dbReference type="AlphaFoldDB" id="A0A926HSB1"/>
<dbReference type="NCBIfam" id="TIGR01357">
    <property type="entry name" value="aroB"/>
    <property type="match status" value="1"/>
</dbReference>
<evidence type="ECO:0000256" key="1">
    <source>
        <dbReference type="ARBA" id="ARBA00001393"/>
    </source>
</evidence>
<feature type="domain" description="3-dehydroquinate synthase N-terminal" evidence="19">
    <location>
        <begin position="67"/>
        <end position="177"/>
    </location>
</feature>
<evidence type="ECO:0000256" key="16">
    <source>
        <dbReference type="ARBA" id="ARBA00023239"/>
    </source>
</evidence>
<dbReference type="GO" id="GO:0008652">
    <property type="term" value="P:amino acid biosynthetic process"/>
    <property type="evidence" value="ECO:0007669"/>
    <property type="project" value="UniProtKB-KW"/>
</dbReference>
<dbReference type="GO" id="GO:0003856">
    <property type="term" value="F:3-dehydroquinate synthase activity"/>
    <property type="evidence" value="ECO:0007669"/>
    <property type="project" value="UniProtKB-UniRule"/>
</dbReference>
<comment type="caution">
    <text evidence="18">Lacks conserved residue(s) required for the propagation of feature annotation.</text>
</comment>
<comment type="function">
    <text evidence="18">Catalyzes the conversion of 3-deoxy-D-arabino-heptulosonate 7-phosphate (DAHP) to dehydroquinate (DHQ).</text>
</comment>
<dbReference type="InterPro" id="IPR050071">
    <property type="entry name" value="Dehydroquinate_synthase"/>
</dbReference>
<evidence type="ECO:0000256" key="5">
    <source>
        <dbReference type="ARBA" id="ARBA00004661"/>
    </source>
</evidence>
<evidence type="ECO:0000256" key="10">
    <source>
        <dbReference type="ARBA" id="ARBA00022605"/>
    </source>
</evidence>
<evidence type="ECO:0000256" key="4">
    <source>
        <dbReference type="ARBA" id="ARBA00004496"/>
    </source>
</evidence>
<keyword evidence="14 18" id="KW-0520">NAD</keyword>
<dbReference type="EMBL" id="JACRSN010000020">
    <property type="protein sequence ID" value="MBC8534634.1"/>
    <property type="molecule type" value="Genomic_DNA"/>
</dbReference>
<evidence type="ECO:0000256" key="11">
    <source>
        <dbReference type="ARBA" id="ARBA00022723"/>
    </source>
</evidence>
<feature type="binding site" evidence="18">
    <location>
        <begin position="169"/>
        <end position="172"/>
    </location>
    <ligand>
        <name>NAD(+)</name>
        <dbReference type="ChEBI" id="CHEBI:57540"/>
    </ligand>
</feature>
<evidence type="ECO:0000313" key="22">
    <source>
        <dbReference type="Proteomes" id="UP000651482"/>
    </source>
</evidence>
<comment type="catalytic activity">
    <reaction evidence="1 18">
        <text>7-phospho-2-dehydro-3-deoxy-D-arabino-heptonate = 3-dehydroquinate + phosphate</text>
        <dbReference type="Rhea" id="RHEA:21968"/>
        <dbReference type="ChEBI" id="CHEBI:32364"/>
        <dbReference type="ChEBI" id="CHEBI:43474"/>
        <dbReference type="ChEBI" id="CHEBI:58394"/>
        <dbReference type="EC" id="4.2.3.4"/>
    </reaction>
</comment>
<evidence type="ECO:0000256" key="3">
    <source>
        <dbReference type="ARBA" id="ARBA00001947"/>
    </source>
</evidence>
<comment type="cofactor">
    <cofactor evidence="18">
        <name>Co(2+)</name>
        <dbReference type="ChEBI" id="CHEBI:48828"/>
    </cofactor>
    <cofactor evidence="18">
        <name>Zn(2+)</name>
        <dbReference type="ChEBI" id="CHEBI:29105"/>
    </cofactor>
    <text evidence="18">Binds 1 divalent metal cation per subunit. Can use either Co(2+) or Zn(2+).</text>
</comment>
<evidence type="ECO:0000256" key="8">
    <source>
        <dbReference type="ARBA" id="ARBA00017684"/>
    </source>
</evidence>
<reference evidence="21" key="1">
    <citation type="submission" date="2020-08" db="EMBL/GenBank/DDBJ databases">
        <title>Genome public.</title>
        <authorList>
            <person name="Liu C."/>
            <person name="Sun Q."/>
        </authorList>
    </citation>
    <scope>NUCLEOTIDE SEQUENCE</scope>
    <source>
        <strain evidence="21">NSJ-40</strain>
    </source>
</reference>
<dbReference type="InterPro" id="IPR016037">
    <property type="entry name" value="DHQ_synth_AroB"/>
</dbReference>
<evidence type="ECO:0000256" key="15">
    <source>
        <dbReference type="ARBA" id="ARBA00023141"/>
    </source>
</evidence>
<comment type="caution">
    <text evidence="21">The sequence shown here is derived from an EMBL/GenBank/DDBJ whole genome shotgun (WGS) entry which is preliminary data.</text>
</comment>
<dbReference type="CDD" id="cd08195">
    <property type="entry name" value="DHQS"/>
    <property type="match status" value="1"/>
</dbReference>
<dbReference type="GO" id="GO:0009073">
    <property type="term" value="P:aromatic amino acid family biosynthetic process"/>
    <property type="evidence" value="ECO:0007669"/>
    <property type="project" value="UniProtKB-KW"/>
</dbReference>
<evidence type="ECO:0000256" key="13">
    <source>
        <dbReference type="ARBA" id="ARBA00022833"/>
    </source>
</evidence>
<keyword evidence="17 18" id="KW-0170">Cobalt</keyword>
<evidence type="ECO:0000256" key="7">
    <source>
        <dbReference type="ARBA" id="ARBA00013031"/>
    </source>
</evidence>
<keyword evidence="11 18" id="KW-0479">Metal-binding</keyword>
<dbReference type="GO" id="GO:0000166">
    <property type="term" value="F:nucleotide binding"/>
    <property type="evidence" value="ECO:0007669"/>
    <property type="project" value="UniProtKB-KW"/>
</dbReference>
<keyword evidence="9 18" id="KW-0963">Cytoplasm</keyword>
<evidence type="ECO:0000313" key="21">
    <source>
        <dbReference type="EMBL" id="MBC8534634.1"/>
    </source>
</evidence>
<gene>
    <name evidence="18 21" type="primary">aroB</name>
    <name evidence="21" type="ORF">IAG03_11695</name>
</gene>
<evidence type="ECO:0000256" key="12">
    <source>
        <dbReference type="ARBA" id="ARBA00022741"/>
    </source>
</evidence>
<evidence type="ECO:0000256" key="2">
    <source>
        <dbReference type="ARBA" id="ARBA00001911"/>
    </source>
</evidence>
<feature type="binding site" evidence="18">
    <location>
        <begin position="105"/>
        <end position="109"/>
    </location>
    <ligand>
        <name>NAD(+)</name>
        <dbReference type="ChEBI" id="CHEBI:57540"/>
    </ligand>
</feature>
<keyword evidence="16 18" id="KW-0456">Lyase</keyword>
<comment type="pathway">
    <text evidence="5 18">Metabolic intermediate biosynthesis; chorismate biosynthesis; chorismate from D-erythrose 4-phosphate and phosphoenolpyruvate: step 2/7.</text>
</comment>
<dbReference type="InterPro" id="IPR030960">
    <property type="entry name" value="DHQS/DOIS_N"/>
</dbReference>
<dbReference type="Pfam" id="PF24621">
    <property type="entry name" value="DHQS_C"/>
    <property type="match status" value="1"/>
</dbReference>
<comment type="cofactor">
    <cofactor evidence="3">
        <name>Zn(2+)</name>
        <dbReference type="ChEBI" id="CHEBI:29105"/>
    </cofactor>
</comment>
<feature type="domain" description="3-dehydroquinate synthase C-terminal" evidence="20">
    <location>
        <begin position="181"/>
        <end position="314"/>
    </location>
</feature>
<evidence type="ECO:0000256" key="9">
    <source>
        <dbReference type="ARBA" id="ARBA00022490"/>
    </source>
</evidence>
<evidence type="ECO:0000259" key="19">
    <source>
        <dbReference type="Pfam" id="PF01761"/>
    </source>
</evidence>
<dbReference type="Gene3D" id="1.20.1090.10">
    <property type="entry name" value="Dehydroquinate synthase-like - alpha domain"/>
    <property type="match status" value="1"/>
</dbReference>
<feature type="binding site" evidence="18">
    <location>
        <position position="184"/>
    </location>
    <ligand>
        <name>Zn(2+)</name>
        <dbReference type="ChEBI" id="CHEBI:29105"/>
    </ligand>
</feature>
<dbReference type="Proteomes" id="UP000651482">
    <property type="component" value="Unassembled WGS sequence"/>
</dbReference>
<proteinExistence type="inferred from homology"/>
<dbReference type="InterPro" id="IPR056179">
    <property type="entry name" value="DHQS_C"/>
</dbReference>
<protein>
    <recommendedName>
        <fullName evidence="8 18">3-dehydroquinate synthase</fullName>
        <shortName evidence="18">DHQS</shortName>
        <ecNumber evidence="7 18">4.2.3.4</ecNumber>
    </recommendedName>
</protein>
<comment type="cofactor">
    <cofactor evidence="2 18">
        <name>NAD(+)</name>
        <dbReference type="ChEBI" id="CHEBI:57540"/>
    </cofactor>
</comment>
<dbReference type="Gene3D" id="3.40.50.1970">
    <property type="match status" value="1"/>
</dbReference>
<dbReference type="EC" id="4.2.3.4" evidence="7 18"/>
<dbReference type="HAMAP" id="MF_00110">
    <property type="entry name" value="DHQ_synthase"/>
    <property type="match status" value="1"/>
</dbReference>
<comment type="similarity">
    <text evidence="6 18">Belongs to the sugar phosphate cyclases superfamily. Dehydroquinate synthase family.</text>
</comment>
<keyword evidence="15 18" id="KW-0057">Aromatic amino acid biosynthesis</keyword>
<dbReference type="RefSeq" id="WP_249320220.1">
    <property type="nucleotide sequence ID" value="NZ_JACRSN010000020.1"/>
</dbReference>
<dbReference type="PIRSF" id="PIRSF001455">
    <property type="entry name" value="DHQ_synth"/>
    <property type="match status" value="1"/>
</dbReference>
<dbReference type="PANTHER" id="PTHR43622">
    <property type="entry name" value="3-DEHYDROQUINATE SYNTHASE"/>
    <property type="match status" value="1"/>
</dbReference>
<dbReference type="SUPFAM" id="SSF56796">
    <property type="entry name" value="Dehydroquinate synthase-like"/>
    <property type="match status" value="1"/>
</dbReference>
<feature type="binding site" evidence="18">
    <location>
        <position position="241"/>
    </location>
    <ligand>
        <name>Zn(2+)</name>
        <dbReference type="ChEBI" id="CHEBI:29105"/>
    </ligand>
</feature>
<keyword evidence="13 18" id="KW-0862">Zinc</keyword>
<feature type="binding site" evidence="18">
    <location>
        <begin position="129"/>
        <end position="130"/>
    </location>
    <ligand>
        <name>NAD(+)</name>
        <dbReference type="ChEBI" id="CHEBI:57540"/>
    </ligand>
</feature>
<feature type="binding site" evidence="18">
    <location>
        <position position="257"/>
    </location>
    <ligand>
        <name>Zn(2+)</name>
        <dbReference type="ChEBI" id="CHEBI:29105"/>
    </ligand>
</feature>
<evidence type="ECO:0000259" key="20">
    <source>
        <dbReference type="Pfam" id="PF24621"/>
    </source>
</evidence>
<evidence type="ECO:0000256" key="14">
    <source>
        <dbReference type="ARBA" id="ARBA00023027"/>
    </source>
</evidence>
<organism evidence="21 22">
    <name type="scientific">Yeguia hominis</name>
    <dbReference type="NCBI Taxonomy" id="2763662"/>
    <lineage>
        <taxon>Bacteria</taxon>
        <taxon>Bacillati</taxon>
        <taxon>Bacillota</taxon>
        <taxon>Clostridia</taxon>
        <taxon>Eubacteriales</taxon>
        <taxon>Yeguiaceae</taxon>
        <taxon>Yeguia</taxon>
    </lineage>
</organism>